<name>A0A1J0AEH4_9CYAN</name>
<dbReference type="Gene3D" id="2.160.20.80">
    <property type="entry name" value="E3 ubiquitin-protein ligase SopA"/>
    <property type="match status" value="1"/>
</dbReference>
<organism evidence="1 2">
    <name type="scientific">Gloeomargarita lithophora Alchichica-D10</name>
    <dbReference type="NCBI Taxonomy" id="1188229"/>
    <lineage>
        <taxon>Bacteria</taxon>
        <taxon>Bacillati</taxon>
        <taxon>Cyanobacteriota</taxon>
        <taxon>Cyanophyceae</taxon>
        <taxon>Gloeomargaritales</taxon>
        <taxon>Gloeomargaritaceae</taxon>
        <taxon>Gloeomargarita</taxon>
    </lineage>
</organism>
<reference evidence="1" key="1">
    <citation type="submission" date="2016-10" db="EMBL/GenBank/DDBJ databases">
        <title>Description of Gloeomargarita lithophora gen. nov., sp. nov., a thylakoid-bearing basal-branching cyanobacterium with intracellular carbonates, and proposal for Gloeomargaritales ord. nov.</title>
        <authorList>
            <person name="Moreira D."/>
            <person name="Tavera R."/>
            <person name="Benzerara K."/>
            <person name="Skouri-Panet F."/>
            <person name="Couradeau E."/>
            <person name="Gerard E."/>
            <person name="Loussert C."/>
            <person name="Novelo E."/>
            <person name="Zivanovic Y."/>
            <person name="Lopez-Garcia P."/>
        </authorList>
    </citation>
    <scope>NUCLEOTIDE SEQUENCE [LARGE SCALE GENOMIC DNA]</scope>
    <source>
        <strain evidence="1">D10</strain>
    </source>
</reference>
<dbReference type="RefSeq" id="WP_071454793.1">
    <property type="nucleotide sequence ID" value="NZ_CP017675.1"/>
</dbReference>
<accession>A0A1J0AEH4</accession>
<dbReference type="Pfam" id="PF00805">
    <property type="entry name" value="Pentapeptide"/>
    <property type="match status" value="3"/>
</dbReference>
<dbReference type="EMBL" id="CP017675">
    <property type="protein sequence ID" value="APB34340.1"/>
    <property type="molecule type" value="Genomic_DNA"/>
</dbReference>
<dbReference type="STRING" id="1188229.GlitD10_2014"/>
<evidence type="ECO:0000313" key="1">
    <source>
        <dbReference type="EMBL" id="APB34340.1"/>
    </source>
</evidence>
<dbReference type="PANTHER" id="PTHR14136">
    <property type="entry name" value="BTB_POZ DOMAIN-CONTAINING PROTEIN KCTD9"/>
    <property type="match status" value="1"/>
</dbReference>
<dbReference type="Proteomes" id="UP000180235">
    <property type="component" value="Chromosome"/>
</dbReference>
<dbReference type="PANTHER" id="PTHR14136:SF17">
    <property type="entry name" value="BTB_POZ DOMAIN-CONTAINING PROTEIN KCTD9"/>
    <property type="match status" value="1"/>
</dbReference>
<dbReference type="AlphaFoldDB" id="A0A1J0AEH4"/>
<dbReference type="KEGG" id="glt:GlitD10_2014"/>
<dbReference type="OrthoDB" id="518112at2"/>
<dbReference type="InterPro" id="IPR051082">
    <property type="entry name" value="Pentapeptide-BTB/POZ_domain"/>
</dbReference>
<proteinExistence type="predicted"/>
<sequence>MDVSNLLQLAKLGHTEAIATLMTQALAGQGVTAQAKLRQGCLEVVLSGTDTPDQRQCLHIIRQGLTRLEVASIRTVKVYALRLGEAFPEWMEVFSLAAPEDSVPPTPRTTLPPRATSTITDGVYESGSRVNLTSDQVDIPLETYAEELLRRYQKGVRDFTGVKLIQVSLIDAVLDEIILQDADLSRAVLRRIKMAGAILKNINFAGANLIEADLTEADLTGANFGCMKLGGQAVNNLVGAAVPISTNIKKATLIRANLTHADFTRAALEEACLDQANLTGAILTRVNAKLCSFVQCTFNKADLSWGTFDGANFSGANLSRANLKRANLVGADLSQANLWYADLTEANLIRANLSRANLTGAKLVGTQMPDGRTTMDKRYSV</sequence>
<dbReference type="InterPro" id="IPR001646">
    <property type="entry name" value="5peptide_repeat"/>
</dbReference>
<dbReference type="SUPFAM" id="SSF141571">
    <property type="entry name" value="Pentapeptide repeat-like"/>
    <property type="match status" value="2"/>
</dbReference>
<evidence type="ECO:0000313" key="2">
    <source>
        <dbReference type="Proteomes" id="UP000180235"/>
    </source>
</evidence>
<protein>
    <submittedName>
        <fullName evidence="1">Pentapeptide repeat-containing protein</fullName>
    </submittedName>
</protein>
<keyword evidence="2" id="KW-1185">Reference proteome</keyword>
<gene>
    <name evidence="1" type="ORF">GlitD10_2014</name>
</gene>